<dbReference type="OrthoDB" id="10362803at2759"/>
<reference evidence="1 2" key="1">
    <citation type="submission" date="2014-04" db="EMBL/GenBank/DDBJ databases">
        <authorList>
            <consortium name="DOE Joint Genome Institute"/>
            <person name="Kuo A."/>
            <person name="Kohler A."/>
            <person name="Jargeat P."/>
            <person name="Nagy L.G."/>
            <person name="Floudas D."/>
            <person name="Copeland A."/>
            <person name="Barry K.W."/>
            <person name="Cichocki N."/>
            <person name="Veneault-Fourrey C."/>
            <person name="LaButti K."/>
            <person name="Lindquist E.A."/>
            <person name="Lipzen A."/>
            <person name="Lundell T."/>
            <person name="Morin E."/>
            <person name="Murat C."/>
            <person name="Sun H."/>
            <person name="Tunlid A."/>
            <person name="Henrissat B."/>
            <person name="Grigoriev I.V."/>
            <person name="Hibbett D.S."/>
            <person name="Martin F."/>
            <person name="Nordberg H.P."/>
            <person name="Cantor M.N."/>
            <person name="Hua S.X."/>
        </authorList>
    </citation>
    <scope>NUCLEOTIDE SEQUENCE [LARGE SCALE GENOMIC DNA]</scope>
    <source>
        <strain evidence="1 2">Ve08.2h10</strain>
    </source>
</reference>
<dbReference type="HOGENOM" id="CLU_3051014_0_0_1"/>
<accession>A0A0D0BPV4</accession>
<dbReference type="EMBL" id="KN829626">
    <property type="protein sequence ID" value="KIK73557.1"/>
    <property type="molecule type" value="Genomic_DNA"/>
</dbReference>
<dbReference type="AlphaFoldDB" id="A0A0D0BPV4"/>
<sequence>MHNKLLKVDLMPVSSLYRHSALYITTLPKLCRSCTGLLGAVIAQTQPLPKRGKE</sequence>
<proteinExistence type="predicted"/>
<evidence type="ECO:0000313" key="2">
    <source>
        <dbReference type="Proteomes" id="UP000054538"/>
    </source>
</evidence>
<organism evidence="1 2">
    <name type="scientific">Paxillus rubicundulus Ve08.2h10</name>
    <dbReference type="NCBI Taxonomy" id="930991"/>
    <lineage>
        <taxon>Eukaryota</taxon>
        <taxon>Fungi</taxon>
        <taxon>Dikarya</taxon>
        <taxon>Basidiomycota</taxon>
        <taxon>Agaricomycotina</taxon>
        <taxon>Agaricomycetes</taxon>
        <taxon>Agaricomycetidae</taxon>
        <taxon>Boletales</taxon>
        <taxon>Paxilineae</taxon>
        <taxon>Paxillaceae</taxon>
        <taxon>Paxillus</taxon>
    </lineage>
</organism>
<name>A0A0D0BPV4_9AGAM</name>
<dbReference type="InParanoid" id="A0A0D0BPV4"/>
<dbReference type="Proteomes" id="UP000054538">
    <property type="component" value="Unassembled WGS sequence"/>
</dbReference>
<protein>
    <submittedName>
        <fullName evidence="1">Unplaced genomic scaffold scaffold_4804, whole genome shotgun sequence</fullName>
    </submittedName>
</protein>
<reference evidence="2" key="2">
    <citation type="submission" date="2015-01" db="EMBL/GenBank/DDBJ databases">
        <title>Evolutionary Origins and Diversification of the Mycorrhizal Mutualists.</title>
        <authorList>
            <consortium name="DOE Joint Genome Institute"/>
            <consortium name="Mycorrhizal Genomics Consortium"/>
            <person name="Kohler A."/>
            <person name="Kuo A."/>
            <person name="Nagy L.G."/>
            <person name="Floudas D."/>
            <person name="Copeland A."/>
            <person name="Barry K.W."/>
            <person name="Cichocki N."/>
            <person name="Veneault-Fourrey C."/>
            <person name="LaButti K."/>
            <person name="Lindquist E.A."/>
            <person name="Lipzen A."/>
            <person name="Lundell T."/>
            <person name="Morin E."/>
            <person name="Murat C."/>
            <person name="Riley R."/>
            <person name="Ohm R."/>
            <person name="Sun H."/>
            <person name="Tunlid A."/>
            <person name="Henrissat B."/>
            <person name="Grigoriev I.V."/>
            <person name="Hibbett D.S."/>
            <person name="Martin F."/>
        </authorList>
    </citation>
    <scope>NUCLEOTIDE SEQUENCE [LARGE SCALE GENOMIC DNA]</scope>
    <source>
        <strain evidence="2">Ve08.2h10</strain>
    </source>
</reference>
<keyword evidence="2" id="KW-1185">Reference proteome</keyword>
<evidence type="ECO:0000313" key="1">
    <source>
        <dbReference type="EMBL" id="KIK73557.1"/>
    </source>
</evidence>
<gene>
    <name evidence="1" type="ORF">PAXRUDRAFT_20725</name>
</gene>